<dbReference type="Pfam" id="PF07970">
    <property type="entry name" value="COPIIcoated_ERV"/>
    <property type="match status" value="1"/>
</dbReference>
<accession>A0ABN9TQ08</accession>
<sequence>MLASTAVRWLPQDFVEASQTGGVFTLLAYFLMLTVVILEVRSYVEPLYTSAYQTLLLLDDDHSSMLQINLDVQLYDIECRHLKVAVFSRGTEERMAQSQDLTLRPVDVNGRITGASTRSTQAASDDDEDVGEGVGGPGPVRQAEHKKQMEAVRKEDGKAELDADWSSSHDGFKHQSFDHVIQGHDFTFVNFFAGWCGHCQKFAPTWNNLAKTIQDMEFLDSGKVMRTVRLIKMNCVDFREQCHKLGIDAYPTLRLYKADGSFSVFDGNRKENEMQRWIERTVKTKTYAWGKHHEEFEKGCNVQGKLDVPRMPGHLELTAGGGDQNLNSRMTNVSHLVKHLSFSHPADGRVFRKLWSSFPSDVVKHFNPIDARKFVTTEFHQAWIHDVQVVRTVSTNEKVSFQLSHQKRLTQVKEEDIPQAIDGMGPEKAIEFKANLCILTADGFMQYLKSPSRLRPQPIFPGPCCREFLVATCAPETEVVVSGSAEPEALVTEPLRELLPLPSAYCRRGQDVMKALGESLEAKVGPPAEPRFAAAYAAALACARRQGQQKAIFPVLFAAAARWPSGRW</sequence>
<dbReference type="PROSITE" id="PS00194">
    <property type="entry name" value="THIOREDOXIN_1"/>
    <property type="match status" value="1"/>
</dbReference>
<evidence type="ECO:0000259" key="5">
    <source>
        <dbReference type="PROSITE" id="PS51352"/>
    </source>
</evidence>
<feature type="compositionally biased region" description="Polar residues" evidence="3">
    <location>
        <begin position="114"/>
        <end position="123"/>
    </location>
</feature>
<evidence type="ECO:0000256" key="2">
    <source>
        <dbReference type="ARBA" id="ARBA00022729"/>
    </source>
</evidence>
<dbReference type="SUPFAM" id="SSF52833">
    <property type="entry name" value="Thioredoxin-like"/>
    <property type="match status" value="1"/>
</dbReference>
<dbReference type="InterPro" id="IPR039542">
    <property type="entry name" value="Erv_N"/>
</dbReference>
<organism evidence="6 7">
    <name type="scientific">Prorocentrum cordatum</name>
    <dbReference type="NCBI Taxonomy" id="2364126"/>
    <lineage>
        <taxon>Eukaryota</taxon>
        <taxon>Sar</taxon>
        <taxon>Alveolata</taxon>
        <taxon>Dinophyceae</taxon>
        <taxon>Prorocentrales</taxon>
        <taxon>Prorocentraceae</taxon>
        <taxon>Prorocentrum</taxon>
    </lineage>
</organism>
<dbReference type="EMBL" id="CAUYUJ010014956">
    <property type="protein sequence ID" value="CAK0848173.1"/>
    <property type="molecule type" value="Genomic_DNA"/>
</dbReference>
<dbReference type="Gene3D" id="3.40.30.10">
    <property type="entry name" value="Glutaredoxin"/>
    <property type="match status" value="1"/>
</dbReference>
<dbReference type="Pfam" id="PF00085">
    <property type="entry name" value="Thioredoxin"/>
    <property type="match status" value="1"/>
</dbReference>
<dbReference type="InterPro" id="IPR036249">
    <property type="entry name" value="Thioredoxin-like_sf"/>
</dbReference>
<comment type="similarity">
    <text evidence="1">Belongs to the protein disulfide isomerase family.</text>
</comment>
<evidence type="ECO:0000313" key="6">
    <source>
        <dbReference type="EMBL" id="CAK0848173.1"/>
    </source>
</evidence>
<evidence type="ECO:0000256" key="1">
    <source>
        <dbReference type="ARBA" id="ARBA00006347"/>
    </source>
</evidence>
<feature type="transmembrane region" description="Helical" evidence="4">
    <location>
        <begin position="20"/>
        <end position="38"/>
    </location>
</feature>
<evidence type="ECO:0000256" key="3">
    <source>
        <dbReference type="SAM" id="MobiDB-lite"/>
    </source>
</evidence>
<keyword evidence="2" id="KW-0732">Signal</keyword>
<feature type="region of interest" description="Disordered" evidence="3">
    <location>
        <begin position="114"/>
        <end position="148"/>
    </location>
</feature>
<name>A0ABN9TQ08_9DINO</name>
<dbReference type="PANTHER" id="PTHR45672">
    <property type="entry name" value="PROTEIN DISULFIDE-ISOMERASE C17H9.14C-RELATED"/>
    <property type="match status" value="1"/>
</dbReference>
<dbReference type="Proteomes" id="UP001189429">
    <property type="component" value="Unassembled WGS sequence"/>
</dbReference>
<keyword evidence="4" id="KW-0812">Transmembrane</keyword>
<evidence type="ECO:0000313" key="7">
    <source>
        <dbReference type="Proteomes" id="UP001189429"/>
    </source>
</evidence>
<dbReference type="InterPro" id="IPR051063">
    <property type="entry name" value="PDI"/>
</dbReference>
<feature type="domain" description="Thioredoxin" evidence="5">
    <location>
        <begin position="137"/>
        <end position="283"/>
    </location>
</feature>
<evidence type="ECO:0000256" key="4">
    <source>
        <dbReference type="SAM" id="Phobius"/>
    </source>
</evidence>
<keyword evidence="7" id="KW-1185">Reference proteome</keyword>
<dbReference type="Pfam" id="PF13850">
    <property type="entry name" value="ERGIC_N"/>
    <property type="match status" value="1"/>
</dbReference>
<dbReference type="CDD" id="cd02961">
    <property type="entry name" value="PDI_a_family"/>
    <property type="match status" value="1"/>
</dbReference>
<dbReference type="PANTHER" id="PTHR45672:SF3">
    <property type="entry name" value="THIOREDOXIN DOMAIN-CONTAINING PROTEIN 5"/>
    <property type="match status" value="1"/>
</dbReference>
<proteinExistence type="inferred from homology"/>
<keyword evidence="4" id="KW-1133">Transmembrane helix</keyword>
<dbReference type="InterPro" id="IPR017937">
    <property type="entry name" value="Thioredoxin_CS"/>
</dbReference>
<protein>
    <recommendedName>
        <fullName evidence="5">Thioredoxin domain-containing protein</fullName>
    </recommendedName>
</protein>
<comment type="caution">
    <text evidence="6">The sequence shown here is derived from an EMBL/GenBank/DDBJ whole genome shotgun (WGS) entry which is preliminary data.</text>
</comment>
<gene>
    <name evidence="6" type="ORF">PCOR1329_LOCUS41188</name>
</gene>
<keyword evidence="4" id="KW-0472">Membrane</keyword>
<dbReference type="PROSITE" id="PS51352">
    <property type="entry name" value="THIOREDOXIN_2"/>
    <property type="match status" value="1"/>
</dbReference>
<dbReference type="InterPro" id="IPR012936">
    <property type="entry name" value="Erv_C"/>
</dbReference>
<dbReference type="InterPro" id="IPR013766">
    <property type="entry name" value="Thioredoxin_domain"/>
</dbReference>
<reference evidence="6" key="1">
    <citation type="submission" date="2023-10" db="EMBL/GenBank/DDBJ databases">
        <authorList>
            <person name="Chen Y."/>
            <person name="Shah S."/>
            <person name="Dougan E. K."/>
            <person name="Thang M."/>
            <person name="Chan C."/>
        </authorList>
    </citation>
    <scope>NUCLEOTIDE SEQUENCE [LARGE SCALE GENOMIC DNA]</scope>
</reference>